<proteinExistence type="predicted"/>
<dbReference type="KEGG" id="gms:SOIL9_09440"/>
<protein>
    <submittedName>
        <fullName evidence="1">Uncharacterized protein</fullName>
    </submittedName>
</protein>
<evidence type="ECO:0000313" key="1">
    <source>
        <dbReference type="EMBL" id="VTR96991.1"/>
    </source>
</evidence>
<name>A0A6P2D6Q2_9BACT</name>
<sequence length="75" mass="8505">MGNRKLRRTDTFFKTAGLADAVTGTLGTQFRDAARMYGYLVNSYANGWARFCEVEQVDPSACETVHRDEQRSIRP</sequence>
<reference evidence="1 2" key="1">
    <citation type="submission" date="2019-05" db="EMBL/GenBank/DDBJ databases">
        <authorList>
            <consortium name="Science for Life Laboratories"/>
        </authorList>
    </citation>
    <scope>NUCLEOTIDE SEQUENCE [LARGE SCALE GENOMIC DNA]</scope>
    <source>
        <strain evidence="1">Soil9</strain>
    </source>
</reference>
<dbReference type="RefSeq" id="WP_162671009.1">
    <property type="nucleotide sequence ID" value="NZ_LR593886.1"/>
</dbReference>
<evidence type="ECO:0000313" key="2">
    <source>
        <dbReference type="Proteomes" id="UP000464178"/>
    </source>
</evidence>
<gene>
    <name evidence="1" type="ORF">SOIL9_09440</name>
</gene>
<dbReference type="AlphaFoldDB" id="A0A6P2D6Q2"/>
<accession>A0A6P2D6Q2</accession>
<dbReference type="EMBL" id="LR593886">
    <property type="protein sequence ID" value="VTR96991.1"/>
    <property type="molecule type" value="Genomic_DNA"/>
</dbReference>
<dbReference type="Proteomes" id="UP000464178">
    <property type="component" value="Chromosome"/>
</dbReference>
<organism evidence="1 2">
    <name type="scientific">Gemmata massiliana</name>
    <dbReference type="NCBI Taxonomy" id="1210884"/>
    <lineage>
        <taxon>Bacteria</taxon>
        <taxon>Pseudomonadati</taxon>
        <taxon>Planctomycetota</taxon>
        <taxon>Planctomycetia</taxon>
        <taxon>Gemmatales</taxon>
        <taxon>Gemmataceae</taxon>
        <taxon>Gemmata</taxon>
    </lineage>
</organism>
<keyword evidence="2" id="KW-1185">Reference proteome</keyword>